<comment type="caution">
    <text evidence="21">The sequence shown here is derived from an EMBL/GenBank/DDBJ whole genome shotgun (WGS) entry which is preliminary data.</text>
</comment>
<dbReference type="Pfam" id="PF00627">
    <property type="entry name" value="UBA"/>
    <property type="match status" value="2"/>
</dbReference>
<feature type="binding site" evidence="14">
    <location>
        <position position="225"/>
    </location>
    <ligand>
        <name>Zn(2+)</name>
        <dbReference type="ChEBI" id="CHEBI:29105"/>
    </ligand>
</feature>
<keyword evidence="7 11" id="KW-0833">Ubl conjugation pathway</keyword>
<evidence type="ECO:0000256" key="10">
    <source>
        <dbReference type="ARBA" id="ARBA00022833"/>
    </source>
</evidence>
<dbReference type="SMART" id="SM00165">
    <property type="entry name" value="UBA"/>
    <property type="match status" value="2"/>
</dbReference>
<evidence type="ECO:0000256" key="9">
    <source>
        <dbReference type="ARBA" id="ARBA00022807"/>
    </source>
</evidence>
<keyword evidence="10 11" id="KW-0862">Zinc</keyword>
<dbReference type="FunFam" id="1.10.8.10:FF:000003">
    <property type="entry name" value="UV excision repair protein RAD23 homolog"/>
    <property type="match status" value="1"/>
</dbReference>
<evidence type="ECO:0000256" key="4">
    <source>
        <dbReference type="ARBA" id="ARBA00022723"/>
    </source>
</evidence>
<dbReference type="InterPro" id="IPR038765">
    <property type="entry name" value="Papain-like_cys_pep_sf"/>
</dbReference>
<evidence type="ECO:0000256" key="6">
    <source>
        <dbReference type="ARBA" id="ARBA00022771"/>
    </source>
</evidence>
<evidence type="ECO:0000313" key="22">
    <source>
        <dbReference type="Proteomes" id="UP001152320"/>
    </source>
</evidence>
<dbReference type="Pfam" id="PF17807">
    <property type="entry name" value="zf-UBP_var"/>
    <property type="match status" value="1"/>
</dbReference>
<evidence type="ECO:0000256" key="8">
    <source>
        <dbReference type="ARBA" id="ARBA00022801"/>
    </source>
</evidence>
<feature type="binding site" evidence="14">
    <location>
        <position position="222"/>
    </location>
    <ligand>
        <name>Zn(2+)</name>
        <dbReference type="ChEBI" id="CHEBI:29105"/>
    </ligand>
</feature>
<dbReference type="SUPFAM" id="SSF54001">
    <property type="entry name" value="Cysteine proteinases"/>
    <property type="match status" value="1"/>
</dbReference>
<evidence type="ECO:0000256" key="13">
    <source>
        <dbReference type="PIRSR" id="PIRSR016308-2"/>
    </source>
</evidence>
<dbReference type="InterPro" id="IPR013083">
    <property type="entry name" value="Znf_RING/FYVE/PHD"/>
</dbReference>
<dbReference type="CDD" id="cd14294">
    <property type="entry name" value="UBA1_UBP5_like"/>
    <property type="match status" value="1"/>
</dbReference>
<evidence type="ECO:0000256" key="1">
    <source>
        <dbReference type="ARBA" id="ARBA00000707"/>
    </source>
</evidence>
<dbReference type="Gene3D" id="3.30.40.10">
    <property type="entry name" value="Zinc/RING finger domain, C3HC4 (zinc finger)"/>
    <property type="match status" value="2"/>
</dbReference>
<dbReference type="PROSITE" id="PS50271">
    <property type="entry name" value="ZF_UBP"/>
    <property type="match status" value="1"/>
</dbReference>
<feature type="binding site" evidence="13">
    <location>
        <position position="287"/>
    </location>
    <ligand>
        <name>substrate</name>
    </ligand>
</feature>
<keyword evidence="8 11" id="KW-0378">Hydrolase</keyword>
<feature type="binding site" evidence="14">
    <location>
        <position position="255"/>
    </location>
    <ligand>
        <name>Zn(2+)</name>
        <dbReference type="ChEBI" id="CHEBI:29105"/>
    </ligand>
</feature>
<dbReference type="Gene3D" id="1.10.8.10">
    <property type="entry name" value="DNA helicase RuvA subunit, C-terminal domain"/>
    <property type="match status" value="2"/>
</dbReference>
<evidence type="ECO:0000256" key="16">
    <source>
        <dbReference type="RuleBase" id="RU366025"/>
    </source>
</evidence>
<proteinExistence type="inferred from homology"/>
<dbReference type="InterPro" id="IPR001394">
    <property type="entry name" value="Peptidase_C19_UCH"/>
</dbReference>
<feature type="binding site" evidence="13">
    <location>
        <position position="232"/>
    </location>
    <ligand>
        <name>substrate</name>
    </ligand>
</feature>
<dbReference type="FunFam" id="1.10.8.10:FF:000016">
    <property type="entry name" value="Ubiquitin carboxyl-terminal hydrolase"/>
    <property type="match status" value="1"/>
</dbReference>
<dbReference type="GO" id="GO:0006508">
    <property type="term" value="P:proteolysis"/>
    <property type="evidence" value="ECO:0007669"/>
    <property type="project" value="UniProtKB-KW"/>
</dbReference>
<dbReference type="InterPro" id="IPR015940">
    <property type="entry name" value="UBA"/>
</dbReference>
<dbReference type="InterPro" id="IPR041432">
    <property type="entry name" value="UBP13_Znf-UBP_var"/>
</dbReference>
<keyword evidence="3 11" id="KW-0645">Protease</keyword>
<keyword evidence="9 11" id="KW-0788">Thiol protease</keyword>
<dbReference type="PROSITE" id="PS00972">
    <property type="entry name" value="USP_1"/>
    <property type="match status" value="1"/>
</dbReference>
<dbReference type="EMBL" id="JAIZAY010000021">
    <property type="protein sequence ID" value="KAJ8022042.1"/>
    <property type="molecule type" value="Genomic_DNA"/>
</dbReference>
<feature type="domain" description="UBP-type" evidence="20">
    <location>
        <begin position="198"/>
        <end position="306"/>
    </location>
</feature>
<dbReference type="InterPro" id="IPR028889">
    <property type="entry name" value="USP"/>
</dbReference>
<comment type="catalytic activity">
    <reaction evidence="1 11 16">
        <text>Thiol-dependent hydrolysis of ester, thioester, amide, peptide and isopeptide bonds formed by the C-terminal Gly of ubiquitin (a 76-residue protein attached to proteins as an intracellular targeting signal).</text>
        <dbReference type="EC" id="3.4.19.12"/>
    </reaction>
</comment>
<evidence type="ECO:0000256" key="14">
    <source>
        <dbReference type="PIRSR" id="PIRSR016308-3"/>
    </source>
</evidence>
<organism evidence="21 22">
    <name type="scientific">Holothuria leucospilota</name>
    <name type="common">Black long sea cucumber</name>
    <name type="synonym">Mertensiothuria leucospilota</name>
    <dbReference type="NCBI Taxonomy" id="206669"/>
    <lineage>
        <taxon>Eukaryota</taxon>
        <taxon>Metazoa</taxon>
        <taxon>Echinodermata</taxon>
        <taxon>Eleutherozoa</taxon>
        <taxon>Echinozoa</taxon>
        <taxon>Holothuroidea</taxon>
        <taxon>Aspidochirotacea</taxon>
        <taxon>Aspidochirotida</taxon>
        <taxon>Holothuriidae</taxon>
        <taxon>Holothuria</taxon>
    </lineage>
</organism>
<feature type="binding site" evidence="13">
    <location>
        <begin position="244"/>
        <end position="247"/>
    </location>
    <ligand>
        <name>substrate</name>
    </ligand>
</feature>
<feature type="binding site" evidence="14">
    <location>
        <position position="242"/>
    </location>
    <ligand>
        <name>Zn(2+)</name>
        <dbReference type="ChEBI" id="CHEBI:29105"/>
    </ligand>
</feature>
<protein>
    <recommendedName>
        <fullName evidence="11 16">Ubiquitin carboxyl-terminal hydrolase</fullName>
        <ecNumber evidence="11 16">3.4.19.12</ecNumber>
    </recommendedName>
</protein>
<comment type="similarity">
    <text evidence="2 11 16">Belongs to the peptidase C19 family.</text>
</comment>
<evidence type="ECO:0000256" key="7">
    <source>
        <dbReference type="ARBA" id="ARBA00022786"/>
    </source>
</evidence>
<feature type="binding site" evidence="13">
    <location>
        <position position="284"/>
    </location>
    <ligand>
        <name>substrate</name>
    </ligand>
</feature>
<dbReference type="PANTHER" id="PTHR21646">
    <property type="entry name" value="UBIQUITIN CARBOXYL-TERMINAL HYDROLASE"/>
    <property type="match status" value="1"/>
</dbReference>
<dbReference type="InterPro" id="IPR009060">
    <property type="entry name" value="UBA-like_sf"/>
</dbReference>
<dbReference type="GO" id="GO:0008270">
    <property type="term" value="F:zinc ion binding"/>
    <property type="evidence" value="ECO:0007669"/>
    <property type="project" value="UniProtKB-UniRule"/>
</dbReference>
<dbReference type="Gene3D" id="3.90.70.10">
    <property type="entry name" value="Cysteine proteinases"/>
    <property type="match status" value="1"/>
</dbReference>
<dbReference type="OrthoDB" id="361536at2759"/>
<feature type="domain" description="UBA" evidence="18">
    <location>
        <begin position="713"/>
        <end position="753"/>
    </location>
</feature>
<dbReference type="Pfam" id="PF02148">
    <property type="entry name" value="zf-UBP"/>
    <property type="match status" value="1"/>
</dbReference>
<name>A0A9Q0YG04_HOLLE</name>
<dbReference type="GO" id="GO:0004843">
    <property type="term" value="F:cysteine-type deubiquitinase activity"/>
    <property type="evidence" value="ECO:0007669"/>
    <property type="project" value="UniProtKB-UniRule"/>
</dbReference>
<dbReference type="EC" id="3.4.19.12" evidence="11 16"/>
<dbReference type="InterPro" id="IPR016652">
    <property type="entry name" value="Ubiquitinyl_hydrolase"/>
</dbReference>
<sequence length="839" mass="93960">MEIQQACHTRLQLIVCTYAVADITQLTSIWSKMAAPVTPQELSTFPSPRVPQGGEKVYKDECVFCFESPESKDGLYVCMTTFLGFCKEHIERHFQLTSNSLYLHLKVTKTKKPKEEVEKQEKPTRLAIGVEGGFDVEDEHLYDIHEQNTLVVLPGFREIPLPNPDIPFKIQDAIAGIIAADSASRQEDVAAWDGEQRFITKHADNLEQLDNGVKVPPSGWKCSKCDLKDNLWLNLTDGSILCGRRYFDGSGGNNHAVDYYKEKGYPLAVKLGTITPSGADVYSYDEDAMVDDPNLAKHLAHFGINMLMMEKTDKTMTELEIDLNTRVWEWDAIQEAGSKLKPLFGPGYTGLKNLGNSCYMNSVLQVLFTIPDFVQRYSNQAEAVFSAAPSDATGDFNVQMTKFGHGILSGKYSKEPPAPENGEGEKSQDGIAPRMLKALVGRGHQEFATNRQQDAFEYLLHLFSLIERNSRGQPNPCDCFKYEVEDRLECCQSKQVRYTRRTDYVLSLPVAVQAATNKDEVTAYETRVEELKAEAGDNKPSEPAPRLKVPFPACLELFAATDSVDDFLSPVTNAKGVAHRTSRFASFPDYLAIHLRKFTLSEDWVPKKLDVSIDMPDEIDLTAYRGQGLQEGEVELPEGGGTAEPEPEIDESIVEQLMGMGFNREGCRKAVFYTRNSGTEAAMNWVLEHMDDADFTEPLQIGNSQKKQKTEQPINEESLVMIQSMGFSREQATKALRATDNNLERAVEWIFSHIDDPNSEVMDTEEASGSGSGQPTLRDGSGKYKLKAFISHMGTSTSSGHYVCHILKEGRWVIFNDRKVAQSENPPKDLGYLYFYQRV</sequence>
<feature type="region of interest" description="Disordered" evidence="17">
    <location>
        <begin position="759"/>
        <end position="779"/>
    </location>
</feature>
<feature type="active site" description="Proton acceptor" evidence="12">
    <location>
        <position position="801"/>
    </location>
</feature>
<evidence type="ECO:0000256" key="12">
    <source>
        <dbReference type="PIRSR" id="PIRSR016308-1"/>
    </source>
</evidence>
<dbReference type="CDD" id="cd14386">
    <property type="entry name" value="UBA2_UBP5"/>
    <property type="match status" value="1"/>
</dbReference>
<dbReference type="SMART" id="SM00290">
    <property type="entry name" value="ZnF_UBP"/>
    <property type="match status" value="2"/>
</dbReference>
<dbReference type="Pfam" id="PF00443">
    <property type="entry name" value="UCH"/>
    <property type="match status" value="1"/>
</dbReference>
<dbReference type="PROSITE" id="PS50030">
    <property type="entry name" value="UBA"/>
    <property type="match status" value="2"/>
</dbReference>
<keyword evidence="22" id="KW-1185">Reference proteome</keyword>
<keyword evidence="6 15" id="KW-0863">Zinc-finger</keyword>
<feature type="domain" description="UBA" evidence="18">
    <location>
        <begin position="648"/>
        <end position="689"/>
    </location>
</feature>
<evidence type="ECO:0000313" key="21">
    <source>
        <dbReference type="EMBL" id="KAJ8022042.1"/>
    </source>
</evidence>
<feature type="domain" description="USP" evidence="19">
    <location>
        <begin position="349"/>
        <end position="839"/>
    </location>
</feature>
<dbReference type="InterPro" id="IPR018200">
    <property type="entry name" value="USP_CS"/>
</dbReference>
<dbReference type="FunFam" id="3.30.40.10:FF:000026">
    <property type="entry name" value="Ubiquitin carboxyl-terminal hydrolase"/>
    <property type="match status" value="1"/>
</dbReference>
<dbReference type="PANTHER" id="PTHR21646:SF10">
    <property type="entry name" value="UBIQUITIN CARBOXYL-TERMINAL HYDROLASE 14"/>
    <property type="match status" value="1"/>
</dbReference>
<evidence type="ECO:0000256" key="17">
    <source>
        <dbReference type="SAM" id="MobiDB-lite"/>
    </source>
</evidence>
<evidence type="ECO:0000259" key="20">
    <source>
        <dbReference type="PROSITE" id="PS50271"/>
    </source>
</evidence>
<evidence type="ECO:0000256" key="11">
    <source>
        <dbReference type="PIRNR" id="PIRNR016308"/>
    </source>
</evidence>
<evidence type="ECO:0000256" key="15">
    <source>
        <dbReference type="PROSITE-ProRule" id="PRU00502"/>
    </source>
</evidence>
<dbReference type="CDD" id="cd02658">
    <property type="entry name" value="Peptidase_C19B"/>
    <property type="match status" value="1"/>
</dbReference>
<feature type="region of interest" description="Disordered" evidence="17">
    <location>
        <begin position="409"/>
        <end position="430"/>
    </location>
</feature>
<dbReference type="InterPro" id="IPR050185">
    <property type="entry name" value="Ub_carboxyl-term_hydrolase"/>
</dbReference>
<dbReference type="Proteomes" id="UP001152320">
    <property type="component" value="Chromosome 21"/>
</dbReference>
<reference evidence="21" key="1">
    <citation type="submission" date="2021-10" db="EMBL/GenBank/DDBJ databases">
        <title>Tropical sea cucumber genome reveals ecological adaptation and Cuvierian tubules defense mechanism.</title>
        <authorList>
            <person name="Chen T."/>
        </authorList>
    </citation>
    <scope>NUCLEOTIDE SEQUENCE</scope>
    <source>
        <strain evidence="21">Nanhai2018</strain>
        <tissue evidence="21">Muscle</tissue>
    </source>
</reference>
<keyword evidence="5" id="KW-0677">Repeat</keyword>
<dbReference type="PROSITE" id="PS50235">
    <property type="entry name" value="USP_3"/>
    <property type="match status" value="1"/>
</dbReference>
<evidence type="ECO:0000259" key="18">
    <source>
        <dbReference type="PROSITE" id="PS50030"/>
    </source>
</evidence>
<dbReference type="InterPro" id="IPR001607">
    <property type="entry name" value="Znf_UBP"/>
</dbReference>
<dbReference type="PIRSF" id="PIRSF016308">
    <property type="entry name" value="UBP"/>
    <property type="match status" value="1"/>
</dbReference>
<dbReference type="PROSITE" id="PS00973">
    <property type="entry name" value="USP_2"/>
    <property type="match status" value="1"/>
</dbReference>
<gene>
    <name evidence="21" type="ORF">HOLleu_39419</name>
</gene>
<accession>A0A9Q0YG04</accession>
<dbReference type="SUPFAM" id="SSF57850">
    <property type="entry name" value="RING/U-box"/>
    <property type="match status" value="1"/>
</dbReference>
<evidence type="ECO:0000259" key="19">
    <source>
        <dbReference type="PROSITE" id="PS50235"/>
    </source>
</evidence>
<feature type="binding site" evidence="13">
    <location>
        <position position="282"/>
    </location>
    <ligand>
        <name>substrate</name>
    </ligand>
</feature>
<dbReference type="AlphaFoldDB" id="A0A9Q0YG04"/>
<dbReference type="SUPFAM" id="SSF46934">
    <property type="entry name" value="UBA-like"/>
    <property type="match status" value="1"/>
</dbReference>
<evidence type="ECO:0000256" key="5">
    <source>
        <dbReference type="ARBA" id="ARBA00022737"/>
    </source>
</evidence>
<evidence type="ECO:0000256" key="2">
    <source>
        <dbReference type="ARBA" id="ARBA00009085"/>
    </source>
</evidence>
<dbReference type="GO" id="GO:0016579">
    <property type="term" value="P:protein deubiquitination"/>
    <property type="evidence" value="ECO:0007669"/>
    <property type="project" value="InterPro"/>
</dbReference>
<feature type="active site" description="Nucleophile" evidence="12">
    <location>
        <position position="358"/>
    </location>
</feature>
<keyword evidence="4 11" id="KW-0479">Metal-binding</keyword>
<evidence type="ECO:0000256" key="3">
    <source>
        <dbReference type="ARBA" id="ARBA00022670"/>
    </source>
</evidence>